<dbReference type="AlphaFoldDB" id="A0A0K8J6F2"/>
<evidence type="ECO:0000256" key="3">
    <source>
        <dbReference type="ARBA" id="ARBA00022723"/>
    </source>
</evidence>
<dbReference type="Pfam" id="PF02581">
    <property type="entry name" value="TMP-TENI"/>
    <property type="match status" value="1"/>
</dbReference>
<dbReference type="CDD" id="cd00564">
    <property type="entry name" value="TMP_TenI"/>
    <property type="match status" value="1"/>
</dbReference>
<dbReference type="InterPro" id="IPR036206">
    <property type="entry name" value="ThiamineP_synth_sf"/>
</dbReference>
<dbReference type="PANTHER" id="PTHR20857">
    <property type="entry name" value="THIAMINE-PHOSPHATE PYROPHOSPHORYLASE"/>
    <property type="match status" value="1"/>
</dbReference>
<dbReference type="GO" id="GO:0004789">
    <property type="term" value="F:thiamine-phosphate diphosphorylase activity"/>
    <property type="evidence" value="ECO:0007669"/>
    <property type="project" value="UniProtKB-UniRule"/>
</dbReference>
<dbReference type="GO" id="GO:0000287">
    <property type="term" value="F:magnesium ion binding"/>
    <property type="evidence" value="ECO:0007669"/>
    <property type="project" value="UniProtKB-UniRule"/>
</dbReference>
<dbReference type="Gene3D" id="3.20.20.70">
    <property type="entry name" value="Aldolase class I"/>
    <property type="match status" value="1"/>
</dbReference>
<dbReference type="HAMAP" id="MF_00097">
    <property type="entry name" value="TMP_synthase"/>
    <property type="match status" value="1"/>
</dbReference>
<comment type="catalytic activity">
    <reaction evidence="7 9 10">
        <text>2-(2-carboxy-4-methylthiazol-5-yl)ethyl phosphate + 4-amino-2-methyl-5-(diphosphooxymethyl)pyrimidine + 2 H(+) = thiamine phosphate + CO2 + diphosphate</text>
        <dbReference type="Rhea" id="RHEA:47848"/>
        <dbReference type="ChEBI" id="CHEBI:15378"/>
        <dbReference type="ChEBI" id="CHEBI:16526"/>
        <dbReference type="ChEBI" id="CHEBI:33019"/>
        <dbReference type="ChEBI" id="CHEBI:37575"/>
        <dbReference type="ChEBI" id="CHEBI:57841"/>
        <dbReference type="ChEBI" id="CHEBI:62890"/>
        <dbReference type="EC" id="2.5.1.3"/>
    </reaction>
</comment>
<organism evidence="13 14">
    <name type="scientific">Herbinix luporum</name>
    <dbReference type="NCBI Taxonomy" id="1679721"/>
    <lineage>
        <taxon>Bacteria</taxon>
        <taxon>Bacillati</taxon>
        <taxon>Bacillota</taxon>
        <taxon>Clostridia</taxon>
        <taxon>Lachnospirales</taxon>
        <taxon>Lachnospiraceae</taxon>
        <taxon>Herbinix</taxon>
    </lineage>
</organism>
<evidence type="ECO:0000256" key="2">
    <source>
        <dbReference type="ARBA" id="ARBA00022679"/>
    </source>
</evidence>
<evidence type="ECO:0000256" key="9">
    <source>
        <dbReference type="HAMAP-Rule" id="MF_00097"/>
    </source>
</evidence>
<reference evidence="14" key="1">
    <citation type="submission" date="2015-09" db="EMBL/GenBank/DDBJ databases">
        <authorList>
            <person name="Wibberg D."/>
        </authorList>
    </citation>
    <scope>NUCLEOTIDE SEQUENCE [LARGE SCALE GENOMIC DNA]</scope>
    <source>
        <strain evidence="14">SD1D</strain>
    </source>
</reference>
<feature type="binding site" evidence="9">
    <location>
        <position position="158"/>
    </location>
    <ligand>
        <name>4-amino-2-methyl-5-(diphosphooxymethyl)pyrimidine</name>
        <dbReference type="ChEBI" id="CHEBI:57841"/>
    </ligand>
</feature>
<evidence type="ECO:0000256" key="8">
    <source>
        <dbReference type="ARBA" id="ARBA00047883"/>
    </source>
</evidence>
<dbReference type="EMBL" id="LN879430">
    <property type="protein sequence ID" value="CUH92974.1"/>
    <property type="molecule type" value="Genomic_DNA"/>
</dbReference>
<evidence type="ECO:0000313" key="14">
    <source>
        <dbReference type="Proteomes" id="UP000196053"/>
    </source>
</evidence>
<keyword evidence="2 9" id="KW-0808">Transferase</keyword>
<dbReference type="EC" id="2.5.1.3" evidence="9"/>
<dbReference type="NCBIfam" id="TIGR00693">
    <property type="entry name" value="thiE"/>
    <property type="match status" value="1"/>
</dbReference>
<evidence type="ECO:0000256" key="11">
    <source>
        <dbReference type="RuleBase" id="RU004253"/>
    </source>
</evidence>
<keyword evidence="3 9" id="KW-0479">Metal-binding</keyword>
<sequence>MDRFDILPSDLNKRQSDFSRSGKPIRGLYCLTSEEHSRGRSNIEVVKAIINAGVKIIQYREKEKKMLEKYNECVQIRELTKRAGVTFIVDDDVDLAMLVKADGIHLGQDDLPVEKVRELVGSEMIIGLSTHSPEQAQDAVRRGADYIGVGPIYRTYTKKDVCEPVGLEYLDYVVKSINIPFVAIGGIKESNMDEVISRGAKCVAMVTEIVGAENIEQKILNIRHKLGESV</sequence>
<dbReference type="Proteomes" id="UP000196053">
    <property type="component" value="Chromosome I"/>
</dbReference>
<feature type="binding site" evidence="9">
    <location>
        <position position="91"/>
    </location>
    <ligand>
        <name>Mg(2+)</name>
        <dbReference type="ChEBI" id="CHEBI:18420"/>
    </ligand>
</feature>
<comment type="catalytic activity">
    <reaction evidence="8 9 10">
        <text>2-[(2R,5Z)-2-carboxy-4-methylthiazol-5(2H)-ylidene]ethyl phosphate + 4-amino-2-methyl-5-(diphosphooxymethyl)pyrimidine + 2 H(+) = thiamine phosphate + CO2 + diphosphate</text>
        <dbReference type="Rhea" id="RHEA:47844"/>
        <dbReference type="ChEBI" id="CHEBI:15378"/>
        <dbReference type="ChEBI" id="CHEBI:16526"/>
        <dbReference type="ChEBI" id="CHEBI:33019"/>
        <dbReference type="ChEBI" id="CHEBI:37575"/>
        <dbReference type="ChEBI" id="CHEBI:57841"/>
        <dbReference type="ChEBI" id="CHEBI:62899"/>
        <dbReference type="EC" id="2.5.1.3"/>
    </reaction>
</comment>
<feature type="domain" description="Thiamine phosphate synthase/TenI" evidence="12">
    <location>
        <begin position="28"/>
        <end position="209"/>
    </location>
</feature>
<comment type="pathway">
    <text evidence="1 9 11">Cofactor biosynthesis; thiamine diphosphate biosynthesis; thiamine phosphate from 4-amino-2-methyl-5-diphosphomethylpyrimidine and 4-methyl-5-(2-phosphoethyl)-thiazole: step 1/1.</text>
</comment>
<dbReference type="GO" id="GO:0009228">
    <property type="term" value="P:thiamine biosynthetic process"/>
    <property type="evidence" value="ECO:0007669"/>
    <property type="project" value="UniProtKB-KW"/>
</dbReference>
<evidence type="ECO:0000256" key="7">
    <source>
        <dbReference type="ARBA" id="ARBA00047851"/>
    </source>
</evidence>
<dbReference type="GO" id="GO:0009229">
    <property type="term" value="P:thiamine diphosphate biosynthetic process"/>
    <property type="evidence" value="ECO:0007669"/>
    <property type="project" value="UniProtKB-UniRule"/>
</dbReference>
<gene>
    <name evidence="9 13" type="primary">thiE</name>
    <name evidence="13" type="ORF">SD1D_1428</name>
</gene>
<dbReference type="FunFam" id="3.20.20.70:FF:000096">
    <property type="entry name" value="Thiamine-phosphate synthase"/>
    <property type="match status" value="1"/>
</dbReference>
<evidence type="ECO:0000256" key="10">
    <source>
        <dbReference type="RuleBase" id="RU003826"/>
    </source>
</evidence>
<keyword evidence="5 9" id="KW-0784">Thiamine biosynthesis</keyword>
<comment type="function">
    <text evidence="9">Condenses 4-methyl-5-(beta-hydroxyethyl)thiazole monophosphate (THZ-P) and 2-methyl-4-amino-5-hydroxymethyl pyrimidine pyrophosphate (HMP-PP) to form thiamine monophosphate (TMP).</text>
</comment>
<dbReference type="InterPro" id="IPR022998">
    <property type="entry name" value="ThiamineP_synth_TenI"/>
</dbReference>
<protein>
    <recommendedName>
        <fullName evidence="9">Thiamine-phosphate synthase</fullName>
        <shortName evidence="9">TP synthase</shortName>
        <shortName evidence="9">TPS</shortName>
        <ecNumber evidence="9">2.5.1.3</ecNumber>
    </recommendedName>
    <alternativeName>
        <fullName evidence="9">Thiamine-phosphate pyrophosphorylase</fullName>
        <shortName evidence="9">TMP pyrophosphorylase</shortName>
        <shortName evidence="9">TMP-PPase</shortName>
    </alternativeName>
</protein>
<keyword evidence="14" id="KW-1185">Reference proteome</keyword>
<dbReference type="PANTHER" id="PTHR20857:SF15">
    <property type="entry name" value="THIAMINE-PHOSPHATE SYNTHASE"/>
    <property type="match status" value="1"/>
</dbReference>
<feature type="binding site" evidence="9">
    <location>
        <begin position="155"/>
        <end position="157"/>
    </location>
    <ligand>
        <name>2-[(2R,5Z)-2-carboxy-4-methylthiazol-5(2H)-ylidene]ethyl phosphate</name>
        <dbReference type="ChEBI" id="CHEBI:62899"/>
    </ligand>
</feature>
<feature type="binding site" evidence="9">
    <location>
        <position position="186"/>
    </location>
    <ligand>
        <name>2-[(2R,5Z)-2-carboxy-4-methylthiazol-5(2H)-ylidene]ethyl phosphate</name>
        <dbReference type="ChEBI" id="CHEBI:62899"/>
    </ligand>
</feature>
<dbReference type="InterPro" id="IPR034291">
    <property type="entry name" value="TMP_synthase"/>
</dbReference>
<dbReference type="RefSeq" id="WP_087758843.1">
    <property type="nucleotide sequence ID" value="NZ_LN879430.1"/>
</dbReference>
<evidence type="ECO:0000256" key="5">
    <source>
        <dbReference type="ARBA" id="ARBA00022977"/>
    </source>
</evidence>
<dbReference type="GO" id="GO:0005737">
    <property type="term" value="C:cytoplasm"/>
    <property type="evidence" value="ECO:0007669"/>
    <property type="project" value="TreeGrafter"/>
</dbReference>
<evidence type="ECO:0000313" key="13">
    <source>
        <dbReference type="EMBL" id="CUH92974.1"/>
    </source>
</evidence>
<name>A0A0K8J6F2_9FIRM</name>
<dbReference type="KEGG" id="hsd:SD1D_1428"/>
<keyword evidence="4 9" id="KW-0460">Magnesium</keyword>
<dbReference type="InterPro" id="IPR013785">
    <property type="entry name" value="Aldolase_TIM"/>
</dbReference>
<feature type="binding site" evidence="9">
    <location>
        <position position="90"/>
    </location>
    <ligand>
        <name>4-amino-2-methyl-5-(diphosphooxymethyl)pyrimidine</name>
        <dbReference type="ChEBI" id="CHEBI:57841"/>
    </ligand>
</feature>
<evidence type="ECO:0000256" key="4">
    <source>
        <dbReference type="ARBA" id="ARBA00022842"/>
    </source>
</evidence>
<evidence type="ECO:0000259" key="12">
    <source>
        <dbReference type="Pfam" id="PF02581"/>
    </source>
</evidence>
<dbReference type="OrthoDB" id="9812206at2"/>
<feature type="binding site" evidence="9">
    <location>
        <begin position="206"/>
        <end position="207"/>
    </location>
    <ligand>
        <name>2-[(2R,5Z)-2-carboxy-4-methylthiazol-5(2H)-ylidene]ethyl phosphate</name>
        <dbReference type="ChEBI" id="CHEBI:62899"/>
    </ligand>
</feature>
<feature type="binding site" evidence="9">
    <location>
        <begin position="58"/>
        <end position="62"/>
    </location>
    <ligand>
        <name>4-amino-2-methyl-5-(diphosphooxymethyl)pyrimidine</name>
        <dbReference type="ChEBI" id="CHEBI:57841"/>
    </ligand>
</feature>
<feature type="binding site" evidence="9">
    <location>
        <position position="110"/>
    </location>
    <ligand>
        <name>Mg(2+)</name>
        <dbReference type="ChEBI" id="CHEBI:18420"/>
    </ligand>
</feature>
<comment type="cofactor">
    <cofactor evidence="9">
        <name>Mg(2+)</name>
        <dbReference type="ChEBI" id="CHEBI:18420"/>
    </cofactor>
    <text evidence="9">Binds 1 Mg(2+) ion per subunit.</text>
</comment>
<accession>A0A0K8J6F2</accession>
<comment type="catalytic activity">
    <reaction evidence="6 9 10">
        <text>4-methyl-5-(2-phosphooxyethyl)-thiazole + 4-amino-2-methyl-5-(diphosphooxymethyl)pyrimidine + H(+) = thiamine phosphate + diphosphate</text>
        <dbReference type="Rhea" id="RHEA:22328"/>
        <dbReference type="ChEBI" id="CHEBI:15378"/>
        <dbReference type="ChEBI" id="CHEBI:33019"/>
        <dbReference type="ChEBI" id="CHEBI:37575"/>
        <dbReference type="ChEBI" id="CHEBI:57841"/>
        <dbReference type="ChEBI" id="CHEBI:58296"/>
        <dbReference type="EC" id="2.5.1.3"/>
    </reaction>
</comment>
<dbReference type="UniPathway" id="UPA00060">
    <property type="reaction ID" value="UER00141"/>
</dbReference>
<comment type="similarity">
    <text evidence="9 10">Belongs to the thiamine-phosphate synthase family.</text>
</comment>
<feature type="binding site" evidence="9">
    <location>
        <position position="129"/>
    </location>
    <ligand>
        <name>4-amino-2-methyl-5-(diphosphooxymethyl)pyrimidine</name>
        <dbReference type="ChEBI" id="CHEBI:57841"/>
    </ligand>
</feature>
<proteinExistence type="inferred from homology"/>
<evidence type="ECO:0000256" key="6">
    <source>
        <dbReference type="ARBA" id="ARBA00047334"/>
    </source>
</evidence>
<dbReference type="SUPFAM" id="SSF51391">
    <property type="entry name" value="Thiamin phosphate synthase"/>
    <property type="match status" value="1"/>
</dbReference>
<evidence type="ECO:0000256" key="1">
    <source>
        <dbReference type="ARBA" id="ARBA00005165"/>
    </source>
</evidence>